<dbReference type="SUPFAM" id="SSF54593">
    <property type="entry name" value="Glyoxalase/Bleomycin resistance protein/Dihydroxybiphenyl dioxygenase"/>
    <property type="match status" value="1"/>
</dbReference>
<protein>
    <submittedName>
        <fullName evidence="2">Glyoxalase</fullName>
    </submittedName>
</protein>
<keyword evidence="3" id="KW-1185">Reference proteome</keyword>
<dbReference type="Pfam" id="PF18029">
    <property type="entry name" value="Glyoxalase_6"/>
    <property type="match status" value="1"/>
</dbReference>
<evidence type="ECO:0000313" key="3">
    <source>
        <dbReference type="Proteomes" id="UP000613840"/>
    </source>
</evidence>
<dbReference type="Proteomes" id="UP000613840">
    <property type="component" value="Unassembled WGS sequence"/>
</dbReference>
<dbReference type="InterPro" id="IPR041581">
    <property type="entry name" value="Glyoxalase_6"/>
</dbReference>
<evidence type="ECO:0000259" key="1">
    <source>
        <dbReference type="Pfam" id="PF18029"/>
    </source>
</evidence>
<dbReference type="AlphaFoldDB" id="A0A917S5Z5"/>
<dbReference type="CDD" id="cd06587">
    <property type="entry name" value="VOC"/>
    <property type="match status" value="1"/>
</dbReference>
<proteinExistence type="predicted"/>
<accession>A0A917S5Z5</accession>
<organism evidence="2 3">
    <name type="scientific">Microlunatus endophyticus</name>
    <dbReference type="NCBI Taxonomy" id="1716077"/>
    <lineage>
        <taxon>Bacteria</taxon>
        <taxon>Bacillati</taxon>
        <taxon>Actinomycetota</taxon>
        <taxon>Actinomycetes</taxon>
        <taxon>Propionibacteriales</taxon>
        <taxon>Propionibacteriaceae</taxon>
        <taxon>Microlunatus</taxon>
    </lineage>
</organism>
<evidence type="ECO:0000313" key="2">
    <source>
        <dbReference type="EMBL" id="GGL58453.1"/>
    </source>
</evidence>
<dbReference type="RefSeq" id="WP_188894674.1">
    <property type="nucleotide sequence ID" value="NZ_BMMZ01000003.1"/>
</dbReference>
<reference evidence="2" key="2">
    <citation type="submission" date="2020-09" db="EMBL/GenBank/DDBJ databases">
        <authorList>
            <person name="Sun Q."/>
            <person name="Zhou Y."/>
        </authorList>
    </citation>
    <scope>NUCLEOTIDE SEQUENCE</scope>
    <source>
        <strain evidence="2">CGMCC 4.7306</strain>
    </source>
</reference>
<name>A0A917S5Z5_9ACTN</name>
<reference evidence="2" key="1">
    <citation type="journal article" date="2014" name="Int. J. Syst. Evol. Microbiol.">
        <title>Complete genome sequence of Corynebacterium casei LMG S-19264T (=DSM 44701T), isolated from a smear-ripened cheese.</title>
        <authorList>
            <consortium name="US DOE Joint Genome Institute (JGI-PGF)"/>
            <person name="Walter F."/>
            <person name="Albersmeier A."/>
            <person name="Kalinowski J."/>
            <person name="Ruckert C."/>
        </authorList>
    </citation>
    <scope>NUCLEOTIDE SEQUENCE</scope>
    <source>
        <strain evidence="2">CGMCC 4.7306</strain>
    </source>
</reference>
<dbReference type="InterPro" id="IPR029068">
    <property type="entry name" value="Glyas_Bleomycin-R_OHBP_Dase"/>
</dbReference>
<dbReference type="EMBL" id="BMMZ01000003">
    <property type="protein sequence ID" value="GGL58453.1"/>
    <property type="molecule type" value="Genomic_DNA"/>
</dbReference>
<comment type="caution">
    <text evidence="2">The sequence shown here is derived from an EMBL/GenBank/DDBJ whole genome shotgun (WGS) entry which is preliminary data.</text>
</comment>
<sequence length="130" mass="14331">MDFKYRQTVLDASDIDAEAAFWAGLLDGTISPGSDRWRNVWIDSNWQLAIQLAEDHLPPTWPDKAVPQQIHFDLYVEGAAAVGPVAAKIIELGGRVARPAPDRSTPRGIDVFASPAGHLVCICWLPREDQ</sequence>
<feature type="domain" description="Glyoxalase-like" evidence="1">
    <location>
        <begin position="7"/>
        <end position="123"/>
    </location>
</feature>
<gene>
    <name evidence="2" type="ORF">GCM10011575_16140</name>
</gene>
<dbReference type="Gene3D" id="3.10.180.10">
    <property type="entry name" value="2,3-Dihydroxybiphenyl 1,2-Dioxygenase, domain 1"/>
    <property type="match status" value="1"/>
</dbReference>